<name>X1Q7D7_9ZZZZ</name>
<accession>X1Q7D7</accession>
<dbReference type="AlphaFoldDB" id="X1Q7D7"/>
<evidence type="ECO:0008006" key="2">
    <source>
        <dbReference type="Google" id="ProtNLM"/>
    </source>
</evidence>
<dbReference type="Gene3D" id="3.30.360.10">
    <property type="entry name" value="Dihydrodipicolinate Reductase, domain 2"/>
    <property type="match status" value="1"/>
</dbReference>
<proteinExistence type="predicted"/>
<gene>
    <name evidence="1" type="ORF">S06H3_62155</name>
</gene>
<sequence>MHYNRISADEIKIGINKKEPLRCELEDFIDAVSSNKEPLVTGEEAYKALEIALNI</sequence>
<protein>
    <recommendedName>
        <fullName evidence="2">Gfo/Idh/MocA-like oxidoreductase C-terminal domain-containing protein</fullName>
    </recommendedName>
</protein>
<organism evidence="1">
    <name type="scientific">marine sediment metagenome</name>
    <dbReference type="NCBI Taxonomy" id="412755"/>
    <lineage>
        <taxon>unclassified sequences</taxon>
        <taxon>metagenomes</taxon>
        <taxon>ecological metagenomes</taxon>
    </lineage>
</organism>
<dbReference type="EMBL" id="BARV01040905">
    <property type="protein sequence ID" value="GAI46950.1"/>
    <property type="molecule type" value="Genomic_DNA"/>
</dbReference>
<comment type="caution">
    <text evidence="1">The sequence shown here is derived from an EMBL/GenBank/DDBJ whole genome shotgun (WGS) entry which is preliminary data.</text>
</comment>
<evidence type="ECO:0000313" key="1">
    <source>
        <dbReference type="EMBL" id="GAI46950.1"/>
    </source>
</evidence>
<reference evidence="1" key="1">
    <citation type="journal article" date="2014" name="Front. Microbiol.">
        <title>High frequency of phylogenetically diverse reductive dehalogenase-homologous genes in deep subseafloor sedimentary metagenomes.</title>
        <authorList>
            <person name="Kawai M."/>
            <person name="Futagami T."/>
            <person name="Toyoda A."/>
            <person name="Takaki Y."/>
            <person name="Nishi S."/>
            <person name="Hori S."/>
            <person name="Arai W."/>
            <person name="Tsubouchi T."/>
            <person name="Morono Y."/>
            <person name="Uchiyama I."/>
            <person name="Ito T."/>
            <person name="Fujiyama A."/>
            <person name="Inagaki F."/>
            <person name="Takami H."/>
        </authorList>
    </citation>
    <scope>NUCLEOTIDE SEQUENCE</scope>
    <source>
        <strain evidence="1">Expedition CK06-06</strain>
    </source>
</reference>